<sequence length="514" mass="57950">MSSHAVLYLAALATLALGLLWRGRLKKSRLPYPPGPPAEFLLGHARIFPRAEPHVQITQWARQYGDVMYFNILGKSLVVLNSQTATTDLLEKRGAIYSSRPHLQIFELAGWGSLPVFLPYGKEWARYHKFFAHTLGPKRVSEYQPVQLRHAHRLVRNMLDAPSEFSRHVNRYSVGVVLEAAYGPDMAADAKLERTIKYTEEITEKLAEMGDTSFLDLMPFLVHFPSWLPGLRCLAVAKETSKLQQKNEHEPFDDLRSRVSEGQAQPSLITGPLEELNKEGRSFDKQCGSNDEEELKFLRICGAIMVGAGGETTWTSIMNFIAAMLLFPNAQVKAQEEIDRVVGRDRLPEFSDRSSLTFVQCVMWESWRYHPPAPLGGTPHYSTEDDEYNGMFIPKGSTILMNTTALVTDERVYKNPHLFMPERYLPEHGEPLPMNATFGNGRRICAGRHLAEASVWIAIASLLALFEIRPVLDGDGKEVTPDIKFTSAITSHPEPFQCRFVPRNPKLGSLVEKC</sequence>
<keyword evidence="7 13" id="KW-0479">Metal-binding</keyword>
<dbReference type="PANTHER" id="PTHR46300:SF5">
    <property type="entry name" value="CYTOCHROME P450"/>
    <property type="match status" value="1"/>
</dbReference>
<dbReference type="SUPFAM" id="SSF48264">
    <property type="entry name" value="Cytochrome P450"/>
    <property type="match status" value="1"/>
</dbReference>
<dbReference type="STRING" id="745531.A0A0C3S3Y9"/>
<feature type="binding site" description="axial binding residue" evidence="13">
    <location>
        <position position="445"/>
    </location>
    <ligand>
        <name>heme</name>
        <dbReference type="ChEBI" id="CHEBI:30413"/>
    </ligand>
    <ligandPart>
        <name>Fe</name>
        <dbReference type="ChEBI" id="CHEBI:18248"/>
    </ligandPart>
</feature>
<dbReference type="OrthoDB" id="2789670at2759"/>
<evidence type="ECO:0000256" key="1">
    <source>
        <dbReference type="ARBA" id="ARBA00001971"/>
    </source>
</evidence>
<dbReference type="PROSITE" id="PS00086">
    <property type="entry name" value="CYTOCHROME_P450"/>
    <property type="match status" value="1"/>
</dbReference>
<dbReference type="AlphaFoldDB" id="A0A0C3S3Y9"/>
<accession>A0A0C3S3Y9</accession>
<dbReference type="InterPro" id="IPR001128">
    <property type="entry name" value="Cyt_P450"/>
</dbReference>
<dbReference type="PRINTS" id="PR00385">
    <property type="entry name" value="P450"/>
</dbReference>
<comment type="cofactor">
    <cofactor evidence="1 13">
        <name>heme</name>
        <dbReference type="ChEBI" id="CHEBI:30413"/>
    </cofactor>
</comment>
<evidence type="ECO:0000313" key="16">
    <source>
        <dbReference type="Proteomes" id="UP000053257"/>
    </source>
</evidence>
<dbReference type="InterPro" id="IPR017972">
    <property type="entry name" value="Cyt_P450_CS"/>
</dbReference>
<dbReference type="InterPro" id="IPR002401">
    <property type="entry name" value="Cyt_P450_E_grp-I"/>
</dbReference>
<evidence type="ECO:0000256" key="10">
    <source>
        <dbReference type="ARBA" id="ARBA00023004"/>
    </source>
</evidence>
<dbReference type="Proteomes" id="UP000053257">
    <property type="component" value="Unassembled WGS sequence"/>
</dbReference>
<dbReference type="PANTHER" id="PTHR46300">
    <property type="entry name" value="P450, PUTATIVE (EUROFUNG)-RELATED-RELATED"/>
    <property type="match status" value="1"/>
</dbReference>
<keyword evidence="8" id="KW-1133">Transmembrane helix</keyword>
<evidence type="ECO:0000256" key="7">
    <source>
        <dbReference type="ARBA" id="ARBA00022723"/>
    </source>
</evidence>
<evidence type="ECO:0000256" key="2">
    <source>
        <dbReference type="ARBA" id="ARBA00004370"/>
    </source>
</evidence>
<reference evidence="15 16" key="1">
    <citation type="journal article" date="2014" name="PLoS Genet.">
        <title>Analysis of the Phlebiopsis gigantea genome, transcriptome and secretome provides insight into its pioneer colonization strategies of wood.</title>
        <authorList>
            <person name="Hori C."/>
            <person name="Ishida T."/>
            <person name="Igarashi K."/>
            <person name="Samejima M."/>
            <person name="Suzuki H."/>
            <person name="Master E."/>
            <person name="Ferreira P."/>
            <person name="Ruiz-Duenas F.J."/>
            <person name="Held B."/>
            <person name="Canessa P."/>
            <person name="Larrondo L.F."/>
            <person name="Schmoll M."/>
            <person name="Druzhinina I.S."/>
            <person name="Kubicek C.P."/>
            <person name="Gaskell J.A."/>
            <person name="Kersten P."/>
            <person name="St John F."/>
            <person name="Glasner J."/>
            <person name="Sabat G."/>
            <person name="Splinter BonDurant S."/>
            <person name="Syed K."/>
            <person name="Yadav J."/>
            <person name="Mgbeahuruike A.C."/>
            <person name="Kovalchuk A."/>
            <person name="Asiegbu F.O."/>
            <person name="Lackner G."/>
            <person name="Hoffmeister D."/>
            <person name="Rencoret J."/>
            <person name="Gutierrez A."/>
            <person name="Sun H."/>
            <person name="Lindquist E."/>
            <person name="Barry K."/>
            <person name="Riley R."/>
            <person name="Grigoriev I.V."/>
            <person name="Henrissat B."/>
            <person name="Kues U."/>
            <person name="Berka R.M."/>
            <person name="Martinez A.T."/>
            <person name="Covert S.F."/>
            <person name="Blanchette R.A."/>
            <person name="Cullen D."/>
        </authorList>
    </citation>
    <scope>NUCLEOTIDE SEQUENCE [LARGE SCALE GENOMIC DNA]</scope>
    <source>
        <strain evidence="15 16">11061_1 CR5-6</strain>
    </source>
</reference>
<comment type="pathway">
    <text evidence="3">Secondary metabolite biosynthesis.</text>
</comment>
<dbReference type="GO" id="GO:0005506">
    <property type="term" value="F:iron ion binding"/>
    <property type="evidence" value="ECO:0007669"/>
    <property type="project" value="InterPro"/>
</dbReference>
<evidence type="ECO:0000256" key="3">
    <source>
        <dbReference type="ARBA" id="ARBA00005179"/>
    </source>
</evidence>
<keyword evidence="5 13" id="KW-0349">Heme</keyword>
<evidence type="ECO:0000256" key="13">
    <source>
        <dbReference type="PIRSR" id="PIRSR602401-1"/>
    </source>
</evidence>
<gene>
    <name evidence="15" type="ORF">PHLGIDRAFT_101482</name>
</gene>
<keyword evidence="11 14" id="KW-0503">Monooxygenase</keyword>
<dbReference type="HOGENOM" id="CLU_001570_2_3_1"/>
<comment type="similarity">
    <text evidence="4 14">Belongs to the cytochrome P450 family.</text>
</comment>
<keyword evidence="10 13" id="KW-0408">Iron</keyword>
<dbReference type="Gene3D" id="1.10.630.10">
    <property type="entry name" value="Cytochrome P450"/>
    <property type="match status" value="1"/>
</dbReference>
<dbReference type="GO" id="GO:0016020">
    <property type="term" value="C:membrane"/>
    <property type="evidence" value="ECO:0007669"/>
    <property type="project" value="UniProtKB-SubCell"/>
</dbReference>
<evidence type="ECO:0000256" key="11">
    <source>
        <dbReference type="ARBA" id="ARBA00023033"/>
    </source>
</evidence>
<dbReference type="CDD" id="cd11065">
    <property type="entry name" value="CYP64-like"/>
    <property type="match status" value="1"/>
</dbReference>
<evidence type="ECO:0000256" key="12">
    <source>
        <dbReference type="ARBA" id="ARBA00023136"/>
    </source>
</evidence>
<protein>
    <recommendedName>
        <fullName evidence="17">Cytochrome P450</fullName>
    </recommendedName>
</protein>
<dbReference type="EMBL" id="KN840456">
    <property type="protein sequence ID" value="KIP10341.1"/>
    <property type="molecule type" value="Genomic_DNA"/>
</dbReference>
<organism evidence="15 16">
    <name type="scientific">Phlebiopsis gigantea (strain 11061_1 CR5-6)</name>
    <name type="common">White-rot fungus</name>
    <name type="synonym">Peniophora gigantea</name>
    <dbReference type="NCBI Taxonomy" id="745531"/>
    <lineage>
        <taxon>Eukaryota</taxon>
        <taxon>Fungi</taxon>
        <taxon>Dikarya</taxon>
        <taxon>Basidiomycota</taxon>
        <taxon>Agaricomycotina</taxon>
        <taxon>Agaricomycetes</taxon>
        <taxon>Polyporales</taxon>
        <taxon>Phanerochaetaceae</taxon>
        <taxon>Phlebiopsis</taxon>
    </lineage>
</organism>
<dbReference type="GO" id="GO:0020037">
    <property type="term" value="F:heme binding"/>
    <property type="evidence" value="ECO:0007669"/>
    <property type="project" value="InterPro"/>
</dbReference>
<evidence type="ECO:0000256" key="9">
    <source>
        <dbReference type="ARBA" id="ARBA00023002"/>
    </source>
</evidence>
<evidence type="ECO:0000256" key="5">
    <source>
        <dbReference type="ARBA" id="ARBA00022617"/>
    </source>
</evidence>
<dbReference type="Pfam" id="PF00067">
    <property type="entry name" value="p450"/>
    <property type="match status" value="1"/>
</dbReference>
<dbReference type="InterPro" id="IPR050364">
    <property type="entry name" value="Cytochrome_P450_fung"/>
</dbReference>
<evidence type="ECO:0008006" key="17">
    <source>
        <dbReference type="Google" id="ProtNLM"/>
    </source>
</evidence>
<evidence type="ECO:0000256" key="14">
    <source>
        <dbReference type="RuleBase" id="RU000461"/>
    </source>
</evidence>
<evidence type="ECO:0000256" key="6">
    <source>
        <dbReference type="ARBA" id="ARBA00022692"/>
    </source>
</evidence>
<dbReference type="PRINTS" id="PR00463">
    <property type="entry name" value="EP450I"/>
</dbReference>
<keyword evidence="9 14" id="KW-0560">Oxidoreductase</keyword>
<keyword evidence="12" id="KW-0472">Membrane</keyword>
<evidence type="ECO:0000256" key="4">
    <source>
        <dbReference type="ARBA" id="ARBA00010617"/>
    </source>
</evidence>
<keyword evidence="16" id="KW-1185">Reference proteome</keyword>
<dbReference type="GO" id="GO:0004497">
    <property type="term" value="F:monooxygenase activity"/>
    <property type="evidence" value="ECO:0007669"/>
    <property type="project" value="UniProtKB-KW"/>
</dbReference>
<keyword evidence="6" id="KW-0812">Transmembrane</keyword>
<evidence type="ECO:0000256" key="8">
    <source>
        <dbReference type="ARBA" id="ARBA00022989"/>
    </source>
</evidence>
<name>A0A0C3S3Y9_PHLG1</name>
<comment type="subcellular location">
    <subcellularLocation>
        <location evidence="2">Membrane</location>
    </subcellularLocation>
</comment>
<proteinExistence type="inferred from homology"/>
<dbReference type="GO" id="GO:0016705">
    <property type="term" value="F:oxidoreductase activity, acting on paired donors, with incorporation or reduction of molecular oxygen"/>
    <property type="evidence" value="ECO:0007669"/>
    <property type="project" value="InterPro"/>
</dbReference>
<evidence type="ECO:0000313" key="15">
    <source>
        <dbReference type="EMBL" id="KIP10341.1"/>
    </source>
</evidence>
<dbReference type="InterPro" id="IPR036396">
    <property type="entry name" value="Cyt_P450_sf"/>
</dbReference>